<dbReference type="SMART" id="SM00487">
    <property type="entry name" value="DEXDc"/>
    <property type="match status" value="1"/>
</dbReference>
<dbReference type="PROSITE" id="PS51194">
    <property type="entry name" value="HELICASE_CTER"/>
    <property type="match status" value="1"/>
</dbReference>
<evidence type="ECO:0000259" key="3">
    <source>
        <dbReference type="PROSITE" id="PS51192"/>
    </source>
</evidence>
<organism evidence="5 6">
    <name type="scientific">Fistulifera solaris</name>
    <name type="common">Oleaginous diatom</name>
    <dbReference type="NCBI Taxonomy" id="1519565"/>
    <lineage>
        <taxon>Eukaryota</taxon>
        <taxon>Sar</taxon>
        <taxon>Stramenopiles</taxon>
        <taxon>Ochrophyta</taxon>
        <taxon>Bacillariophyta</taxon>
        <taxon>Bacillariophyceae</taxon>
        <taxon>Bacillariophycidae</taxon>
        <taxon>Naviculales</taxon>
        <taxon>Naviculaceae</taxon>
        <taxon>Fistulifera</taxon>
    </lineage>
</organism>
<dbReference type="OrthoDB" id="10252227at2759"/>
<dbReference type="EMBL" id="BDSP01000107">
    <property type="protein sequence ID" value="GAX16556.1"/>
    <property type="molecule type" value="Genomic_DNA"/>
</dbReference>
<dbReference type="InterPro" id="IPR000330">
    <property type="entry name" value="SNF2_N"/>
</dbReference>
<reference evidence="5 6" key="1">
    <citation type="journal article" date="2015" name="Plant Cell">
        <title>Oil accumulation by the oleaginous diatom Fistulifera solaris as revealed by the genome and transcriptome.</title>
        <authorList>
            <person name="Tanaka T."/>
            <person name="Maeda Y."/>
            <person name="Veluchamy A."/>
            <person name="Tanaka M."/>
            <person name="Abida H."/>
            <person name="Marechal E."/>
            <person name="Bowler C."/>
            <person name="Muto M."/>
            <person name="Sunaga Y."/>
            <person name="Tanaka M."/>
            <person name="Yoshino T."/>
            <person name="Taniguchi T."/>
            <person name="Fukuda Y."/>
            <person name="Nemoto M."/>
            <person name="Matsumoto M."/>
            <person name="Wong P.S."/>
            <person name="Aburatani S."/>
            <person name="Fujibuchi W."/>
        </authorList>
    </citation>
    <scope>NUCLEOTIDE SEQUENCE [LARGE SCALE GENOMIC DNA]</scope>
    <source>
        <strain evidence="5 6">JPCC DA0580</strain>
    </source>
</reference>
<accession>A0A1Z5JRN0</accession>
<dbReference type="InterPro" id="IPR044972">
    <property type="entry name" value="Mot1"/>
</dbReference>
<dbReference type="Pfam" id="PF00176">
    <property type="entry name" value="SNF2-rel_dom"/>
    <property type="match status" value="1"/>
</dbReference>
<feature type="domain" description="Helicase ATP-binding" evidence="3">
    <location>
        <begin position="1130"/>
        <end position="1303"/>
    </location>
</feature>
<proteinExistence type="predicted"/>
<dbReference type="PANTHER" id="PTHR36498">
    <property type="entry name" value="TATA-BINDING PROTEIN-ASSOCIATED FACTOR 172"/>
    <property type="match status" value="1"/>
</dbReference>
<evidence type="ECO:0000313" key="5">
    <source>
        <dbReference type="EMBL" id="GAX16556.1"/>
    </source>
</evidence>
<feature type="region of interest" description="Disordered" evidence="2">
    <location>
        <begin position="158"/>
        <end position="177"/>
    </location>
</feature>
<evidence type="ECO:0000256" key="2">
    <source>
        <dbReference type="SAM" id="MobiDB-lite"/>
    </source>
</evidence>
<dbReference type="Pfam" id="PF00271">
    <property type="entry name" value="Helicase_C"/>
    <property type="match status" value="1"/>
</dbReference>
<feature type="region of interest" description="Disordered" evidence="2">
    <location>
        <begin position="1"/>
        <end position="32"/>
    </location>
</feature>
<dbReference type="InterPro" id="IPR001650">
    <property type="entry name" value="Helicase_C-like"/>
</dbReference>
<dbReference type="InterPro" id="IPR027417">
    <property type="entry name" value="P-loop_NTPase"/>
</dbReference>
<dbReference type="SMART" id="SM00490">
    <property type="entry name" value="HELICc"/>
    <property type="match status" value="1"/>
</dbReference>
<protein>
    <submittedName>
        <fullName evidence="5">TATA-binding protein-associated factor</fullName>
    </submittedName>
</protein>
<dbReference type="InterPro" id="IPR014001">
    <property type="entry name" value="Helicase_ATP-bd"/>
</dbReference>
<dbReference type="InterPro" id="IPR016024">
    <property type="entry name" value="ARM-type_fold"/>
</dbReference>
<dbReference type="PROSITE" id="PS51192">
    <property type="entry name" value="HELICASE_ATP_BIND_1"/>
    <property type="match status" value="1"/>
</dbReference>
<dbReference type="InterPro" id="IPR011989">
    <property type="entry name" value="ARM-like"/>
</dbReference>
<dbReference type="Gene3D" id="3.40.50.10810">
    <property type="entry name" value="Tandem AAA-ATPase domain"/>
    <property type="match status" value="1"/>
</dbReference>
<dbReference type="GO" id="GO:0005524">
    <property type="term" value="F:ATP binding"/>
    <property type="evidence" value="ECO:0007669"/>
    <property type="project" value="InterPro"/>
</dbReference>
<sequence>MNRRSELVEESSRRANVSLPGRSDTRKTPSSLSPHTLRLLRLVLEGTVEHAEEASFHLKRIAGTCSPTQLWEILGRLQEGLTSSTWKTRTQAADALQGVSQHLPVSDQISFMQSTFKDPTAYHYLRVDDLLSDSTLETILAQGQALYSTSFERYDYDQELRDDESDSDKTSRKSRMQRRMALQRQIMAERLGLAKIAELIGGNSGLAVNDVKEFYAETAGPKRAAKKRRKDVKSSNESFSVCDLLVSEINHTLGSNEANNVSHRNPQELLASELVFRMFDSAWHRRHGALLGLISLIRAWRRSYTAETAAFGLWLQDVLSRALCVLALDRFGDFAGAMIADTECRTGGVVAPVRELAGQLISLLFQLASTAEKSNTLKVLQKLAEYKDCWEPRHGALTCLKYILVVLQSSETGEAREFDNRVLPKTFWHTAVQSLGDESDDVKGSAAQLLLERIRGSQYIPHDFTEAFPVVVKSVRAAADVSSSLVDLMELLANLLEGTASHDPECLEIVMGNLGELTKILLLRLDSEFGSVRLACLRAVKALSAVYKTKLSRESPFTTDDDISVFCQLIQRIFVMFTSSKDSAQKDDNVRCLIEAEQLAIWDLLSDICRLIQHRSTLLFKILENELLLFYYWDSRRKVVKDEAVIPLRLAEALATFVLSTELEMAIFKHGSIIRMFLRSPWMYQFEASCLLYRCLCEKSQSFSEWETNDLLFQFLNGNSPTCLFVCQNPGLQNAIFEQSLVSNCRVAFKKNISTFHNASHGQSGERYRTLWTEELLKRGYTIPEKYSKVPSLLTMRVETSVAGAIVVACFPAKLTPVIRPLMTSLLNETQTGDRITYLTSAFKVLLEKMDPSIHLTTLTKVINKLCEIATFEDEEDNASRSDVASGVLSSYVRRLNSVKDLLSSPLWPKIAWVSRVSDATPEQRRGFSLLRIVCERLQPDNPISAYLIASFAPSLVEEACVDKDDHDDMRKMASSILRALCKLDGKLLMKRILRLVLPRLSSEAEESRLLLVTGVLKDVVESCGTGVCQFVRVLLPSVMQLMCNTSQACCNLASSIFSTLILNAPFAQSTTSVSSQECGLEPVCENVIDHLIFGLPIPNYELPTFVTDELSRNQVILRGYQREGISWLRFLQSLRLNGSLCDSMGLGKTLQALIAVALAHNDHHICKDGACNEEAKSLIVCPSSVGGHWVNEIQKYFPLGNVFSPVLYCGSLATRQALKEKFIGCNIIVTSYSVLRSEIETFCEREWIYCVLDEGHLLKNPKTATAIASKKLRARHRLVLTGTPIQNNVNEVWAMFDFLMPNYLGSVATFTKTYARPIMKSQLPTASTLDVQEGNSKLKILHQQTLPFILRREKEQVLRELPPKIITVFNVPLSPIQKQVYAEFCSSSEAQESLRSFESMLLSEKVDPATMGSGVLKTILFLRLLCSHPKLVFPEPHTASDNVVPLLHSIESSGKISALQYLLSEAGILSEQALGADGDYSALYSDLPEDEYEDLSSQMVSHNDFVGAEDAEPFSETRCLIFAQFTKTLDIVENMLLKGKFPSVKYSRIDGKVPAEKRAALAEGFNTDKSVSIMLLTTRVGSLGLNLTGANLVIMLESDFNPFADLQAMDRAHRIGQNDCVRVFKLITKDSIEESIQFIQNQKLKVSDALVNADNSTMFQMGTDNLLDLFSTKPRETSGVDLEHIDLDALLAAYAEEYTSLSAIHFSQSL</sequence>
<feature type="compositionally biased region" description="Basic and acidic residues" evidence="2">
    <location>
        <begin position="1"/>
        <end position="13"/>
    </location>
</feature>
<comment type="caution">
    <text evidence="5">The sequence shown here is derived from an EMBL/GenBank/DDBJ whole genome shotgun (WGS) entry which is preliminary data.</text>
</comment>
<keyword evidence="6" id="KW-1185">Reference proteome</keyword>
<dbReference type="Gene3D" id="1.20.120.850">
    <property type="entry name" value="SWI2/SNF2 ATPases, N-terminal domain"/>
    <property type="match status" value="1"/>
</dbReference>
<name>A0A1Z5JRN0_FISSO</name>
<dbReference type="InParanoid" id="A0A1Z5JRN0"/>
<dbReference type="Gene3D" id="1.25.10.10">
    <property type="entry name" value="Leucine-rich Repeat Variant"/>
    <property type="match status" value="2"/>
</dbReference>
<feature type="domain" description="Helicase C-terminal" evidence="4">
    <location>
        <begin position="1488"/>
        <end position="1659"/>
    </location>
</feature>
<dbReference type="PANTHER" id="PTHR36498:SF1">
    <property type="entry name" value="TATA-BINDING PROTEIN-ASSOCIATED FACTOR 172"/>
    <property type="match status" value="1"/>
</dbReference>
<gene>
    <name evidence="5" type="ORF">FisN_7Lh283</name>
</gene>
<dbReference type="GO" id="GO:0017025">
    <property type="term" value="F:TBP-class protein binding"/>
    <property type="evidence" value="ECO:0007669"/>
    <property type="project" value="InterPro"/>
</dbReference>
<dbReference type="GO" id="GO:0016887">
    <property type="term" value="F:ATP hydrolysis activity"/>
    <property type="evidence" value="ECO:0007669"/>
    <property type="project" value="InterPro"/>
</dbReference>
<dbReference type="InterPro" id="IPR049730">
    <property type="entry name" value="SNF2/RAD54-like_C"/>
</dbReference>
<dbReference type="SUPFAM" id="SSF52540">
    <property type="entry name" value="P-loop containing nucleoside triphosphate hydrolases"/>
    <property type="match status" value="2"/>
</dbReference>
<dbReference type="Gene3D" id="3.40.50.300">
    <property type="entry name" value="P-loop containing nucleotide triphosphate hydrolases"/>
    <property type="match status" value="1"/>
</dbReference>
<dbReference type="GO" id="GO:0003677">
    <property type="term" value="F:DNA binding"/>
    <property type="evidence" value="ECO:0007669"/>
    <property type="project" value="InterPro"/>
</dbReference>
<evidence type="ECO:0000256" key="1">
    <source>
        <dbReference type="ARBA" id="ARBA00022801"/>
    </source>
</evidence>
<evidence type="ECO:0000259" key="4">
    <source>
        <dbReference type="PROSITE" id="PS51194"/>
    </source>
</evidence>
<dbReference type="SUPFAM" id="SSF48371">
    <property type="entry name" value="ARM repeat"/>
    <property type="match status" value="1"/>
</dbReference>
<evidence type="ECO:0000313" key="6">
    <source>
        <dbReference type="Proteomes" id="UP000198406"/>
    </source>
</evidence>
<dbReference type="InterPro" id="IPR038718">
    <property type="entry name" value="SNF2-like_sf"/>
</dbReference>
<dbReference type="Proteomes" id="UP000198406">
    <property type="component" value="Unassembled WGS sequence"/>
</dbReference>
<keyword evidence="1" id="KW-0378">Hydrolase</keyword>
<dbReference type="CDD" id="cd18793">
    <property type="entry name" value="SF2_C_SNF"/>
    <property type="match status" value="1"/>
</dbReference>